<dbReference type="Proteomes" id="UP000179145">
    <property type="component" value="Chromosome"/>
</dbReference>
<dbReference type="OrthoDB" id="9801870at2"/>
<dbReference type="Pfam" id="PF08837">
    <property type="entry name" value="DUF1810"/>
    <property type="match status" value="1"/>
</dbReference>
<dbReference type="STRING" id="153496.A0U89_03720"/>
<evidence type="ECO:0000313" key="1">
    <source>
        <dbReference type="EMBL" id="AOX18104.1"/>
    </source>
</evidence>
<dbReference type="SUPFAM" id="SSF140736">
    <property type="entry name" value="Rv1873-like"/>
    <property type="match status" value="1"/>
</dbReference>
<dbReference type="AlphaFoldDB" id="A0A1D8UWS3"/>
<name>A0A1D8UWS3_9PROT</name>
<gene>
    <name evidence="1" type="ORF">A0U89_03720</name>
</gene>
<accession>A0A1D8UWS3</accession>
<dbReference type="PIRSF" id="PIRSF008546">
    <property type="entry name" value="UCP008546"/>
    <property type="match status" value="1"/>
</dbReference>
<sequence length="148" mass="16955">MTEFTFDPHRFLEAQNAVMTAVHRELAAGKKQTHWMWFVFPQLAGLGHSSMAQRFALHSLEEAQIYLKHPVLGGRLLDCTELVLNVNDRSAHDIFGSPDDMKFHSCMTLFRLATSEDSDFQRALEKYFQGQSDHRTLALLKGEKEDSE</sequence>
<proteinExistence type="predicted"/>
<keyword evidence="2" id="KW-1185">Reference proteome</keyword>
<dbReference type="InterPro" id="IPR036287">
    <property type="entry name" value="Rv1873-like_sf"/>
</dbReference>
<evidence type="ECO:0000313" key="2">
    <source>
        <dbReference type="Proteomes" id="UP000179145"/>
    </source>
</evidence>
<dbReference type="KEGG" id="kba:A0U89_03720"/>
<organism evidence="1 2">
    <name type="scientific">Kozakia baliensis</name>
    <dbReference type="NCBI Taxonomy" id="153496"/>
    <lineage>
        <taxon>Bacteria</taxon>
        <taxon>Pseudomonadati</taxon>
        <taxon>Pseudomonadota</taxon>
        <taxon>Alphaproteobacteria</taxon>
        <taxon>Acetobacterales</taxon>
        <taxon>Acetobacteraceae</taxon>
        <taxon>Kozakia</taxon>
    </lineage>
</organism>
<protein>
    <submittedName>
        <fullName evidence="1">Calpastatin</fullName>
    </submittedName>
</protein>
<dbReference type="eggNOG" id="COG5579">
    <property type="taxonomic scope" value="Bacteria"/>
</dbReference>
<dbReference type="Gene3D" id="1.25.40.380">
    <property type="entry name" value="Protein of unknown function DUF1810"/>
    <property type="match status" value="1"/>
</dbReference>
<dbReference type="RefSeq" id="WP_070403609.1">
    <property type="nucleotide sequence ID" value="NZ_BJVW01000002.1"/>
</dbReference>
<dbReference type="EMBL" id="CP014674">
    <property type="protein sequence ID" value="AOX18104.1"/>
    <property type="molecule type" value="Genomic_DNA"/>
</dbReference>
<reference evidence="1 2" key="1">
    <citation type="journal article" date="2016" name="Microb. Cell Fact.">
        <title>Dissection of exopolysaccharide biosynthesis in Kozakia baliensis.</title>
        <authorList>
            <person name="Brandt J.U."/>
            <person name="Jakob F."/>
            <person name="Behr J."/>
            <person name="Geissler A.J."/>
            <person name="Vogel R.F."/>
        </authorList>
    </citation>
    <scope>NUCLEOTIDE SEQUENCE [LARGE SCALE GENOMIC DNA]</scope>
    <source>
        <strain evidence="1 2">DSM 14400</strain>
    </source>
</reference>
<dbReference type="InterPro" id="IPR014937">
    <property type="entry name" value="DUF1810"/>
</dbReference>